<dbReference type="InterPro" id="IPR014017">
    <property type="entry name" value="DNA_helicase_UvrD-like_C"/>
</dbReference>
<dbReference type="GO" id="GO:0005524">
    <property type="term" value="F:ATP binding"/>
    <property type="evidence" value="ECO:0007669"/>
    <property type="project" value="UniProtKB-UniRule"/>
</dbReference>
<keyword evidence="15" id="KW-1185">Reference proteome</keyword>
<evidence type="ECO:0000256" key="9">
    <source>
        <dbReference type="ARBA" id="ARBA00034808"/>
    </source>
</evidence>
<dbReference type="PANTHER" id="PTHR11070:SF2">
    <property type="entry name" value="ATP-DEPENDENT DNA HELICASE SRS2"/>
    <property type="match status" value="1"/>
</dbReference>
<evidence type="ECO:0000256" key="6">
    <source>
        <dbReference type="ARBA" id="ARBA00023125"/>
    </source>
</evidence>
<dbReference type="GO" id="GO:0016887">
    <property type="term" value="F:ATP hydrolysis activity"/>
    <property type="evidence" value="ECO:0007669"/>
    <property type="project" value="RHEA"/>
</dbReference>
<dbReference type="Gene3D" id="1.10.10.160">
    <property type="match status" value="1"/>
</dbReference>
<evidence type="ECO:0000256" key="7">
    <source>
        <dbReference type="ARBA" id="ARBA00023235"/>
    </source>
</evidence>
<dbReference type="CDD" id="cd17932">
    <property type="entry name" value="DEXQc_UvrD"/>
    <property type="match status" value="1"/>
</dbReference>
<evidence type="ECO:0000256" key="1">
    <source>
        <dbReference type="ARBA" id="ARBA00009922"/>
    </source>
</evidence>
<evidence type="ECO:0000256" key="8">
    <source>
        <dbReference type="ARBA" id="ARBA00034617"/>
    </source>
</evidence>
<proteinExistence type="inferred from homology"/>
<feature type="domain" description="UvrD-like helicase ATP-binding" evidence="12">
    <location>
        <begin position="10"/>
        <end position="288"/>
    </location>
</feature>
<keyword evidence="3 11" id="KW-0378">Hydrolase</keyword>
<name>Q6KHF5_MYCM1</name>
<protein>
    <recommendedName>
        <fullName evidence="9">DNA 3'-5' helicase</fullName>
        <ecNumber evidence="9">5.6.2.4</ecNumber>
    </recommendedName>
</protein>
<dbReference type="EC" id="5.6.2.4" evidence="9"/>
<accession>Q6KHF5</accession>
<dbReference type="GO" id="GO:0005829">
    <property type="term" value="C:cytosol"/>
    <property type="evidence" value="ECO:0007669"/>
    <property type="project" value="TreeGrafter"/>
</dbReference>
<dbReference type="GO" id="GO:0000725">
    <property type="term" value="P:recombinational repair"/>
    <property type="evidence" value="ECO:0007669"/>
    <property type="project" value="TreeGrafter"/>
</dbReference>
<feature type="domain" description="UvrD-like helicase C-terminal" evidence="13">
    <location>
        <begin position="289"/>
        <end position="561"/>
    </location>
</feature>
<dbReference type="eggNOG" id="COG0210">
    <property type="taxonomic scope" value="Bacteria"/>
</dbReference>
<evidence type="ECO:0000256" key="4">
    <source>
        <dbReference type="ARBA" id="ARBA00022806"/>
    </source>
</evidence>
<dbReference type="Gene3D" id="3.40.50.300">
    <property type="entry name" value="P-loop containing nucleotide triphosphate hydrolases"/>
    <property type="match status" value="2"/>
</dbReference>
<dbReference type="OrthoDB" id="9810135at2"/>
<dbReference type="HOGENOM" id="CLU_004585_5_2_14"/>
<dbReference type="PROSITE" id="PS51198">
    <property type="entry name" value="UVRD_HELICASE_ATP_BIND"/>
    <property type="match status" value="1"/>
</dbReference>
<dbReference type="PROSITE" id="PS51217">
    <property type="entry name" value="UVRD_HELICASE_CTER"/>
    <property type="match status" value="1"/>
</dbReference>
<dbReference type="InterPro" id="IPR000212">
    <property type="entry name" value="DNA_helicase_UvrD/REP"/>
</dbReference>
<keyword evidence="2 11" id="KW-0547">Nucleotide-binding</keyword>
<evidence type="ECO:0000256" key="2">
    <source>
        <dbReference type="ARBA" id="ARBA00022741"/>
    </source>
</evidence>
<dbReference type="EMBL" id="AE017308">
    <property type="protein sequence ID" value="AAT27975.1"/>
    <property type="molecule type" value="Genomic_DNA"/>
</dbReference>
<dbReference type="STRING" id="267748.MMOB4890"/>
<dbReference type="AlphaFoldDB" id="Q6KHF5"/>
<evidence type="ECO:0000256" key="5">
    <source>
        <dbReference type="ARBA" id="ARBA00022840"/>
    </source>
</evidence>
<keyword evidence="4 11" id="KW-0347">Helicase</keyword>
<dbReference type="RefSeq" id="WP_011265009.1">
    <property type="nucleotide sequence ID" value="NC_006908.1"/>
</dbReference>
<reference evidence="14 15" key="1">
    <citation type="journal article" date="2004" name="Genome Res.">
        <title>The complete genome and proteome of Mycoplasma mobile.</title>
        <authorList>
            <person name="Jaffe J.D."/>
            <person name="Stange-Thomann N."/>
            <person name="Smith C."/>
            <person name="DeCaprio D."/>
            <person name="Fisher S."/>
            <person name="Butler J."/>
            <person name="Calvo S."/>
            <person name="Elkins T."/>
            <person name="FitzGerald M.G."/>
            <person name="Hafez N."/>
            <person name="Kodira C.D."/>
            <person name="Major J."/>
            <person name="Wang S."/>
            <person name="Wilkinson J."/>
            <person name="Nicol R."/>
            <person name="Nusbaum C."/>
            <person name="Birren B."/>
            <person name="Berg H.C."/>
            <person name="Church G.M."/>
        </authorList>
    </citation>
    <scope>NUCLEOTIDE SEQUENCE [LARGE SCALE GENOMIC DNA]</scope>
    <source>
        <strain evidence="15">ATCC 43663 / 163K / NCTC 11711</strain>
    </source>
</reference>
<dbReference type="InterPro" id="IPR027417">
    <property type="entry name" value="P-loop_NTPase"/>
</dbReference>
<dbReference type="GO" id="GO:0033202">
    <property type="term" value="C:DNA helicase complex"/>
    <property type="evidence" value="ECO:0007669"/>
    <property type="project" value="TreeGrafter"/>
</dbReference>
<gene>
    <name evidence="14" type="primary">pcrA1</name>
    <name evidence="14" type="ordered locus">MMOB4890</name>
</gene>
<evidence type="ECO:0000313" key="15">
    <source>
        <dbReference type="Proteomes" id="UP000009072"/>
    </source>
</evidence>
<keyword evidence="7" id="KW-0413">Isomerase</keyword>
<dbReference type="PANTHER" id="PTHR11070">
    <property type="entry name" value="UVRD / RECB / PCRA DNA HELICASE FAMILY MEMBER"/>
    <property type="match status" value="1"/>
</dbReference>
<evidence type="ECO:0000313" key="14">
    <source>
        <dbReference type="EMBL" id="AAT27975.1"/>
    </source>
</evidence>
<evidence type="ECO:0000256" key="11">
    <source>
        <dbReference type="PROSITE-ProRule" id="PRU00560"/>
    </source>
</evidence>
<dbReference type="GO" id="GO:0043138">
    <property type="term" value="F:3'-5' DNA helicase activity"/>
    <property type="evidence" value="ECO:0007669"/>
    <property type="project" value="UniProtKB-EC"/>
</dbReference>
<comment type="similarity">
    <text evidence="1">Belongs to the helicase family. UvrD subfamily.</text>
</comment>
<evidence type="ECO:0000259" key="13">
    <source>
        <dbReference type="PROSITE" id="PS51217"/>
    </source>
</evidence>
<comment type="catalytic activity">
    <reaction evidence="10">
        <text>ATP + H2O = ADP + phosphate + H(+)</text>
        <dbReference type="Rhea" id="RHEA:13065"/>
        <dbReference type="ChEBI" id="CHEBI:15377"/>
        <dbReference type="ChEBI" id="CHEBI:15378"/>
        <dbReference type="ChEBI" id="CHEBI:30616"/>
        <dbReference type="ChEBI" id="CHEBI:43474"/>
        <dbReference type="ChEBI" id="CHEBI:456216"/>
        <dbReference type="EC" id="5.6.2.4"/>
    </reaction>
</comment>
<sequence length="723" mass="84372">MEKSEKNLLDSLNKDQKLAVVFNDSPLRIIAGAGSGKTRVLVHKIAYLIQKMNVKPYQILAVTFTNKAANEMKERIKTLVDNHESEPLISTFHALCVYILRRDIDVLKYPKNFTILDVADQFDILKNIYEKFDINKIDITLTSMINYISFHKINKTPIEVLETEDNSEDDRIKLKIYLEYNEILKKLALLDFNDLLLKTQELFEKFPEIKLKWSRRFKYILVDEFQDTSPIQYEIIKTLAQNHNLTIVGDPDQTIYSWRGANVNLILDFHKDFENAKTINLNLNYRSTEKILKHANSLIHFNKKRLEKDLVAYTKQGQEVIFHHALSPELEARWVVDKIKWLISIEKAKLSEISIIYRANFYSKNFEDALLRESIHHQVHGGEKFYERSEIKNALSYIKLLVSDSDLAFQRILNIPQRSIGNIYRNKILDYCDESNLSIFQAINNHLEDLPVSSNIREKLFDLIFKINKYQKIINENNVQVSVDEFFADIKYYDYLANEDTFKNGKVDNVKELLIIISNWFRNNPKKTFQDYFEEISLVPNASQEDDKNTVSLMNIHNCKGLEFSYVFLVGLSEEILPSKKALENDFDDSNLEEERRLAYVAITRAKKMLFLTDSDGYLFGNFKTQKKTSRFIGEMGIVLENENQKTMEQYMNSVLLNKQVDLMKDYQTNNDDIFVGDKIVHKVFGEGIVLEESLGQITVLFTNKKQPKTLLKNHASISKIIN</sequence>
<dbReference type="InterPro" id="IPR013986">
    <property type="entry name" value="DExx_box_DNA_helicase_dom_sf"/>
</dbReference>
<dbReference type="Pfam" id="PF00580">
    <property type="entry name" value="UvrD-helicase"/>
    <property type="match status" value="1"/>
</dbReference>
<comment type="catalytic activity">
    <reaction evidence="8">
        <text>Couples ATP hydrolysis with the unwinding of duplex DNA by translocating in the 3'-5' direction.</text>
        <dbReference type="EC" id="5.6.2.4"/>
    </reaction>
</comment>
<evidence type="ECO:0000256" key="3">
    <source>
        <dbReference type="ARBA" id="ARBA00022801"/>
    </source>
</evidence>
<dbReference type="Gene3D" id="1.10.486.10">
    <property type="entry name" value="PCRA, domain 4"/>
    <property type="match status" value="1"/>
</dbReference>
<keyword evidence="6" id="KW-0238">DNA-binding</keyword>
<keyword evidence="5 11" id="KW-0067">ATP-binding</keyword>
<dbReference type="InterPro" id="IPR014016">
    <property type="entry name" value="UvrD-like_ATP-bd"/>
</dbReference>
<dbReference type="SUPFAM" id="SSF52540">
    <property type="entry name" value="P-loop containing nucleoside triphosphate hydrolases"/>
    <property type="match status" value="1"/>
</dbReference>
<organism evidence="14 15">
    <name type="scientific">Mycoplasma mobile (strain ATCC 43663 / 163K / NCTC 11711)</name>
    <name type="common">Mesomycoplasma mobile</name>
    <dbReference type="NCBI Taxonomy" id="267748"/>
    <lineage>
        <taxon>Bacteria</taxon>
        <taxon>Bacillati</taxon>
        <taxon>Mycoplasmatota</taxon>
        <taxon>Mycoplasmoidales</taxon>
        <taxon>Metamycoplasmataceae</taxon>
        <taxon>Mesomycoplasma</taxon>
    </lineage>
</organism>
<evidence type="ECO:0000259" key="12">
    <source>
        <dbReference type="PROSITE" id="PS51198"/>
    </source>
</evidence>
<evidence type="ECO:0000256" key="10">
    <source>
        <dbReference type="ARBA" id="ARBA00048988"/>
    </source>
</evidence>
<dbReference type="GO" id="GO:0003677">
    <property type="term" value="F:DNA binding"/>
    <property type="evidence" value="ECO:0007669"/>
    <property type="project" value="UniProtKB-KW"/>
</dbReference>
<dbReference type="KEGG" id="mmo:MMOB4890"/>
<dbReference type="Proteomes" id="UP000009072">
    <property type="component" value="Chromosome"/>
</dbReference>
<feature type="binding site" evidence="11">
    <location>
        <begin position="31"/>
        <end position="38"/>
    </location>
    <ligand>
        <name>ATP</name>
        <dbReference type="ChEBI" id="CHEBI:30616"/>
    </ligand>
</feature>
<dbReference type="Pfam" id="PF13361">
    <property type="entry name" value="UvrD_C"/>
    <property type="match status" value="1"/>
</dbReference>